<evidence type="ECO:0000256" key="8">
    <source>
        <dbReference type="SAM" id="MobiDB-lite"/>
    </source>
</evidence>
<evidence type="ECO:0000313" key="11">
    <source>
        <dbReference type="EMBL" id="KAK3173124.1"/>
    </source>
</evidence>
<dbReference type="PANTHER" id="PTHR31503:SF20">
    <property type="entry name" value="CA(2+)_H(+) EXCHANGER, PUTATIVE (EUROFUNG)-RELATED"/>
    <property type="match status" value="1"/>
</dbReference>
<feature type="transmembrane region" description="Helical" evidence="9">
    <location>
        <begin position="109"/>
        <end position="127"/>
    </location>
</feature>
<evidence type="ECO:0000256" key="6">
    <source>
        <dbReference type="ARBA" id="ARBA00023065"/>
    </source>
</evidence>
<feature type="transmembrane region" description="Helical" evidence="9">
    <location>
        <begin position="70"/>
        <end position="88"/>
    </location>
</feature>
<dbReference type="InterPro" id="IPR004713">
    <property type="entry name" value="CaH_exchang"/>
</dbReference>
<proteinExistence type="inferred from homology"/>
<keyword evidence="4 9" id="KW-0812">Transmembrane</keyword>
<gene>
    <name evidence="11" type="ORF">OEA41_006453</name>
</gene>
<evidence type="ECO:0000256" key="5">
    <source>
        <dbReference type="ARBA" id="ARBA00022989"/>
    </source>
</evidence>
<dbReference type="PANTHER" id="PTHR31503">
    <property type="entry name" value="VACUOLAR CALCIUM ION TRANSPORTER"/>
    <property type="match status" value="1"/>
</dbReference>
<feature type="transmembrane region" description="Helical" evidence="9">
    <location>
        <begin position="262"/>
        <end position="285"/>
    </location>
</feature>
<evidence type="ECO:0000313" key="12">
    <source>
        <dbReference type="Proteomes" id="UP001276659"/>
    </source>
</evidence>
<comment type="subcellular location">
    <subcellularLocation>
        <location evidence="1">Endomembrane system</location>
        <topology evidence="1">Multi-pass membrane protein</topology>
    </subcellularLocation>
</comment>
<feature type="region of interest" description="Disordered" evidence="8">
    <location>
        <begin position="1"/>
        <end position="31"/>
    </location>
</feature>
<evidence type="ECO:0000256" key="1">
    <source>
        <dbReference type="ARBA" id="ARBA00004127"/>
    </source>
</evidence>
<keyword evidence="3" id="KW-0813">Transport</keyword>
<reference evidence="11" key="1">
    <citation type="submission" date="2022-11" db="EMBL/GenBank/DDBJ databases">
        <title>Chromosomal genome sequence assembly and mating type (MAT) locus characterization of the leprose asexual lichenized fungus Lepraria neglecta (Nyl.) Erichsen.</title>
        <authorList>
            <person name="Allen J.L."/>
            <person name="Pfeffer B."/>
        </authorList>
    </citation>
    <scope>NUCLEOTIDE SEQUENCE</scope>
    <source>
        <strain evidence="11">Allen 5258</strain>
    </source>
</reference>
<evidence type="ECO:0000256" key="2">
    <source>
        <dbReference type="ARBA" id="ARBA00008170"/>
    </source>
</evidence>
<comment type="similarity">
    <text evidence="2">Belongs to the Ca(2+):cation antiporter (CaCA) (TC 2.A.19) family.</text>
</comment>
<evidence type="ECO:0000259" key="10">
    <source>
        <dbReference type="Pfam" id="PF01699"/>
    </source>
</evidence>
<dbReference type="Proteomes" id="UP001276659">
    <property type="component" value="Unassembled WGS sequence"/>
</dbReference>
<dbReference type="InterPro" id="IPR004837">
    <property type="entry name" value="NaCa_Exmemb"/>
</dbReference>
<comment type="caution">
    <text evidence="11">The sequence shown here is derived from an EMBL/GenBank/DDBJ whole genome shotgun (WGS) entry which is preliminary data.</text>
</comment>
<organism evidence="11 12">
    <name type="scientific">Lepraria neglecta</name>
    <dbReference type="NCBI Taxonomy" id="209136"/>
    <lineage>
        <taxon>Eukaryota</taxon>
        <taxon>Fungi</taxon>
        <taxon>Dikarya</taxon>
        <taxon>Ascomycota</taxon>
        <taxon>Pezizomycotina</taxon>
        <taxon>Lecanoromycetes</taxon>
        <taxon>OSLEUM clade</taxon>
        <taxon>Lecanoromycetidae</taxon>
        <taxon>Lecanorales</taxon>
        <taxon>Lecanorineae</taxon>
        <taxon>Stereocaulaceae</taxon>
        <taxon>Lepraria</taxon>
    </lineage>
</organism>
<dbReference type="AlphaFoldDB" id="A0AAE0DKH9"/>
<dbReference type="Gene3D" id="1.20.1420.30">
    <property type="entry name" value="NCX, central ion-binding region"/>
    <property type="match status" value="1"/>
</dbReference>
<sequence>MSDNDMPRFPNRQLTLESGRGQQPAPESPSQSKCNTHLLLLGWIWAQLQLVFIAVLSVCSDDAQVAVQSLLGSIGTNLTFILSSSLFIGGCRHVYLGFSLDSTMNMTQLLLFALLALSLPTVFQLAVPASSSNGQAANLVHGIAIGVLCLHVAFLVYTVMKQRKWKAAASQDDSIMPTEHTETSSDTPFVKYWFAVGFLVIIAGVTGLSSECMVQSLNKLIAPSGAESKTWIGLILLPVAGNAPEHATAVVAAWKGNLDLSILVAVGSALQIAACVLPFTLLLIWRLGKEGGNFALVQILILVRTTGLRGSSCLLRIFFDCYCDIDGLADSGVVESM</sequence>
<feature type="domain" description="Sodium/calcium exchanger membrane region" evidence="10">
    <location>
        <begin position="51"/>
        <end position="157"/>
    </location>
</feature>
<dbReference type="GO" id="GO:0000329">
    <property type="term" value="C:fungal-type vacuole membrane"/>
    <property type="evidence" value="ECO:0007669"/>
    <property type="project" value="TreeGrafter"/>
</dbReference>
<keyword evidence="12" id="KW-1185">Reference proteome</keyword>
<feature type="transmembrane region" description="Helical" evidence="9">
    <location>
        <begin position="38"/>
        <end position="58"/>
    </location>
</feature>
<dbReference type="GO" id="GO:0006874">
    <property type="term" value="P:intracellular calcium ion homeostasis"/>
    <property type="evidence" value="ECO:0007669"/>
    <property type="project" value="TreeGrafter"/>
</dbReference>
<dbReference type="InterPro" id="IPR044880">
    <property type="entry name" value="NCX_ion-bd_dom_sf"/>
</dbReference>
<keyword evidence="7 9" id="KW-0472">Membrane</keyword>
<keyword evidence="5 9" id="KW-1133">Transmembrane helix</keyword>
<feature type="transmembrane region" description="Helical" evidence="9">
    <location>
        <begin position="139"/>
        <end position="160"/>
    </location>
</feature>
<evidence type="ECO:0000256" key="4">
    <source>
        <dbReference type="ARBA" id="ARBA00022692"/>
    </source>
</evidence>
<evidence type="ECO:0000256" key="3">
    <source>
        <dbReference type="ARBA" id="ARBA00022448"/>
    </source>
</evidence>
<dbReference type="GO" id="GO:0012505">
    <property type="term" value="C:endomembrane system"/>
    <property type="evidence" value="ECO:0007669"/>
    <property type="project" value="UniProtKB-SubCell"/>
</dbReference>
<dbReference type="GO" id="GO:0015369">
    <property type="term" value="F:calcium:proton antiporter activity"/>
    <property type="evidence" value="ECO:0007669"/>
    <property type="project" value="UniProtKB-ARBA"/>
</dbReference>
<dbReference type="Pfam" id="PF01699">
    <property type="entry name" value="Na_Ca_ex"/>
    <property type="match status" value="2"/>
</dbReference>
<evidence type="ECO:0000256" key="7">
    <source>
        <dbReference type="ARBA" id="ARBA00023136"/>
    </source>
</evidence>
<dbReference type="EMBL" id="JASNWA010000007">
    <property type="protein sequence ID" value="KAK3173124.1"/>
    <property type="molecule type" value="Genomic_DNA"/>
</dbReference>
<keyword evidence="6" id="KW-0406">Ion transport</keyword>
<feature type="domain" description="Sodium/calcium exchanger membrane region" evidence="10">
    <location>
        <begin position="196"/>
        <end position="301"/>
    </location>
</feature>
<name>A0AAE0DKH9_9LECA</name>
<feature type="transmembrane region" description="Helical" evidence="9">
    <location>
        <begin position="192"/>
        <end position="210"/>
    </location>
</feature>
<accession>A0AAE0DKH9</accession>
<protein>
    <recommendedName>
        <fullName evidence="10">Sodium/calcium exchanger membrane region domain-containing protein</fullName>
    </recommendedName>
</protein>
<evidence type="ECO:0000256" key="9">
    <source>
        <dbReference type="SAM" id="Phobius"/>
    </source>
</evidence>